<evidence type="ECO:0000313" key="7">
    <source>
        <dbReference type="Proteomes" id="UP000472267"/>
    </source>
</evidence>
<dbReference type="GO" id="GO:0005615">
    <property type="term" value="C:extracellular space"/>
    <property type="evidence" value="ECO:0007669"/>
    <property type="project" value="UniProtKB-KW"/>
</dbReference>
<feature type="signal peptide" evidence="4">
    <location>
        <begin position="1"/>
        <end position="23"/>
    </location>
</feature>
<keyword evidence="3" id="KW-1015">Disulfide bond</keyword>
<dbReference type="InterPro" id="IPR001811">
    <property type="entry name" value="Chemokine_IL8-like_dom"/>
</dbReference>
<dbReference type="Pfam" id="PF00048">
    <property type="entry name" value="IL8"/>
    <property type="match status" value="1"/>
</dbReference>
<dbReference type="SUPFAM" id="SSF54117">
    <property type="entry name" value="Interleukin 8-like chemokines"/>
    <property type="match status" value="1"/>
</dbReference>
<dbReference type="PROSITE" id="PS00472">
    <property type="entry name" value="SMALL_CYTOKINES_CC"/>
    <property type="match status" value="1"/>
</dbReference>
<evidence type="ECO:0000259" key="5">
    <source>
        <dbReference type="SMART" id="SM00199"/>
    </source>
</evidence>
<dbReference type="InParanoid" id="A0A672H3V4"/>
<protein>
    <recommendedName>
        <fullName evidence="4">C-C motif chemokine</fullName>
    </recommendedName>
</protein>
<comment type="subcellular location">
    <subcellularLocation>
        <location evidence="4">Secreted</location>
    </subcellularLocation>
</comment>
<dbReference type="InterPro" id="IPR039809">
    <property type="entry name" value="Chemokine_b/g/d"/>
</dbReference>
<dbReference type="GO" id="GO:0008009">
    <property type="term" value="F:chemokine activity"/>
    <property type="evidence" value="ECO:0007669"/>
    <property type="project" value="InterPro"/>
</dbReference>
<reference evidence="6" key="1">
    <citation type="submission" date="2019-06" db="EMBL/GenBank/DDBJ databases">
        <authorList>
            <consortium name="Wellcome Sanger Institute Data Sharing"/>
        </authorList>
    </citation>
    <scope>NUCLEOTIDE SEQUENCE [LARGE SCALE GENOMIC DNA]</scope>
</reference>
<feature type="domain" description="Chemokine interleukin-8-like" evidence="5">
    <location>
        <begin position="25"/>
        <end position="83"/>
    </location>
</feature>
<proteinExistence type="inferred from homology"/>
<reference evidence="6" key="3">
    <citation type="submission" date="2025-09" db="UniProtKB">
        <authorList>
            <consortium name="Ensembl"/>
        </authorList>
    </citation>
    <scope>IDENTIFICATION</scope>
</reference>
<name>A0A672H3V4_SALFA</name>
<keyword evidence="4" id="KW-0964">Secreted</keyword>
<reference evidence="6" key="2">
    <citation type="submission" date="2025-08" db="UniProtKB">
        <authorList>
            <consortium name="Ensembl"/>
        </authorList>
    </citation>
    <scope>IDENTIFICATION</scope>
</reference>
<dbReference type="Ensembl" id="ENSSFAT00005023859.1">
    <property type="protein sequence ID" value="ENSSFAP00005022914.1"/>
    <property type="gene ID" value="ENSSFAG00005011869.1"/>
</dbReference>
<accession>A0A672H3V4</accession>
<organism evidence="6 7">
    <name type="scientific">Salarias fasciatus</name>
    <name type="common">Jewelled blenny</name>
    <name type="synonym">Blennius fasciatus</name>
    <dbReference type="NCBI Taxonomy" id="181472"/>
    <lineage>
        <taxon>Eukaryota</taxon>
        <taxon>Metazoa</taxon>
        <taxon>Chordata</taxon>
        <taxon>Craniata</taxon>
        <taxon>Vertebrata</taxon>
        <taxon>Euteleostomi</taxon>
        <taxon>Actinopterygii</taxon>
        <taxon>Neopterygii</taxon>
        <taxon>Teleostei</taxon>
        <taxon>Neoteleostei</taxon>
        <taxon>Acanthomorphata</taxon>
        <taxon>Ovalentaria</taxon>
        <taxon>Blenniimorphae</taxon>
        <taxon>Blenniiformes</taxon>
        <taxon>Blennioidei</taxon>
        <taxon>Blenniidae</taxon>
        <taxon>Salariinae</taxon>
        <taxon>Salarias</taxon>
    </lineage>
</organism>
<dbReference type="AlphaFoldDB" id="A0A672H3V4"/>
<dbReference type="FunCoup" id="A0A672H3V4">
    <property type="interactions" value="547"/>
</dbReference>
<dbReference type="Proteomes" id="UP000472267">
    <property type="component" value="Chromosome 3"/>
</dbReference>
<comment type="similarity">
    <text evidence="1 4">Belongs to the intercrine beta (chemokine CC) family.</text>
</comment>
<keyword evidence="4" id="KW-0732">Signal</keyword>
<evidence type="ECO:0000256" key="1">
    <source>
        <dbReference type="ARBA" id="ARBA00010868"/>
    </source>
</evidence>
<dbReference type="Gene3D" id="2.40.50.40">
    <property type="match status" value="1"/>
</dbReference>
<evidence type="ECO:0000313" key="6">
    <source>
        <dbReference type="Ensembl" id="ENSSFAP00005022914.1"/>
    </source>
</evidence>
<dbReference type="InterPro" id="IPR036048">
    <property type="entry name" value="Interleukin_8-like_sf"/>
</dbReference>
<keyword evidence="4" id="KW-0145">Chemotaxis</keyword>
<feature type="chain" id="PRO_5025709239" description="C-C motif chemokine" evidence="4">
    <location>
        <begin position="24"/>
        <end position="88"/>
    </location>
</feature>
<keyword evidence="7" id="KW-1185">Reference proteome</keyword>
<dbReference type="GO" id="GO:0006955">
    <property type="term" value="P:immune response"/>
    <property type="evidence" value="ECO:0007669"/>
    <property type="project" value="InterPro"/>
</dbReference>
<sequence length="88" mass="9904">FSVCVTESGVLLCLLAAVHHTGTRPDNCCFSHRSRRISRKYIASYIFTDSRCPKPSVILITKKSKEVCVDPSEKWVQDIMDALNKESS</sequence>
<dbReference type="InterPro" id="IPR000827">
    <property type="entry name" value="Chemokine_CC_CS"/>
</dbReference>
<dbReference type="FunFam" id="2.40.50.40:FF:000002">
    <property type="entry name" value="C-C motif chemokine"/>
    <property type="match status" value="1"/>
</dbReference>
<dbReference type="CDD" id="cd00272">
    <property type="entry name" value="Chemokine_CC"/>
    <property type="match status" value="1"/>
</dbReference>
<dbReference type="PANTHER" id="PTHR12015">
    <property type="entry name" value="SMALL INDUCIBLE CYTOKINE A"/>
    <property type="match status" value="1"/>
</dbReference>
<dbReference type="SMART" id="SM00199">
    <property type="entry name" value="SCY"/>
    <property type="match status" value="1"/>
</dbReference>
<evidence type="ECO:0000256" key="3">
    <source>
        <dbReference type="ARBA" id="ARBA00023157"/>
    </source>
</evidence>
<evidence type="ECO:0000256" key="4">
    <source>
        <dbReference type="RuleBase" id="RU361150"/>
    </source>
</evidence>
<dbReference type="OMA" id="HIQEYFY"/>
<keyword evidence="2 4" id="KW-0202">Cytokine</keyword>
<evidence type="ECO:0000256" key="2">
    <source>
        <dbReference type="ARBA" id="ARBA00022514"/>
    </source>
</evidence>